<evidence type="ECO:0000256" key="2">
    <source>
        <dbReference type="SAM" id="Phobius"/>
    </source>
</evidence>
<accession>A0A9W8NPM0</accession>
<feature type="compositionally biased region" description="Basic and acidic residues" evidence="1">
    <location>
        <begin position="94"/>
        <end position="105"/>
    </location>
</feature>
<feature type="chain" id="PRO_5040949842" evidence="3">
    <location>
        <begin position="23"/>
        <end position="319"/>
    </location>
</feature>
<evidence type="ECO:0000256" key="3">
    <source>
        <dbReference type="SAM" id="SignalP"/>
    </source>
</evidence>
<proteinExistence type="predicted"/>
<evidence type="ECO:0000313" key="5">
    <source>
        <dbReference type="Proteomes" id="UP001148614"/>
    </source>
</evidence>
<organism evidence="4 5">
    <name type="scientific">Xylaria arbuscula</name>
    <dbReference type="NCBI Taxonomy" id="114810"/>
    <lineage>
        <taxon>Eukaryota</taxon>
        <taxon>Fungi</taxon>
        <taxon>Dikarya</taxon>
        <taxon>Ascomycota</taxon>
        <taxon>Pezizomycotina</taxon>
        <taxon>Sordariomycetes</taxon>
        <taxon>Xylariomycetidae</taxon>
        <taxon>Xylariales</taxon>
        <taxon>Xylariaceae</taxon>
        <taxon>Xylaria</taxon>
    </lineage>
</organism>
<feature type="region of interest" description="Disordered" evidence="1">
    <location>
        <begin position="255"/>
        <end position="319"/>
    </location>
</feature>
<sequence length="319" mass="34460">MVTRTLYAGVVALWFLANHVVSQETHTTVRTSTPTSSALISTSTFVSPALRSNGGGLSDKTKVGISVGVTLGAIIIGGSLAILCVKRRRNKALSRPETRVPPSRDVDDENMVAGSDPGKGKQAHYMSAPSTAQHGVFQQPPYGAVYQGEGYPTMPNQAYIPPQQSQAIPYPTGQYAETYVYSGTAYPGSTAVGTNQQHGYPGPINAQYQPNAAIPVQPQYQQQQGEDLTWIYPASALSPVEGAPLQDLQCNYLQDYQPPQGQASNPPQNEYQSEYQNGKTVSPHDGQYHVPPPHPDASELPEQRRPIELMGEGHYKEAP</sequence>
<name>A0A9W8NPM0_9PEZI</name>
<evidence type="ECO:0000313" key="4">
    <source>
        <dbReference type="EMBL" id="KAJ3580318.1"/>
    </source>
</evidence>
<feature type="compositionally biased region" description="Basic and acidic residues" evidence="1">
    <location>
        <begin position="301"/>
        <end position="319"/>
    </location>
</feature>
<feature type="region of interest" description="Disordered" evidence="1">
    <location>
        <begin position="91"/>
        <end position="125"/>
    </location>
</feature>
<dbReference type="AlphaFoldDB" id="A0A9W8NPM0"/>
<gene>
    <name evidence="4" type="ORF">NPX13_g237</name>
</gene>
<keyword evidence="2" id="KW-0472">Membrane</keyword>
<protein>
    <submittedName>
        <fullName evidence="4">Uncharacterized protein</fullName>
    </submittedName>
</protein>
<feature type="compositionally biased region" description="Polar residues" evidence="1">
    <location>
        <begin position="255"/>
        <end position="280"/>
    </location>
</feature>
<feature type="signal peptide" evidence="3">
    <location>
        <begin position="1"/>
        <end position="22"/>
    </location>
</feature>
<evidence type="ECO:0000256" key="1">
    <source>
        <dbReference type="SAM" id="MobiDB-lite"/>
    </source>
</evidence>
<keyword evidence="3" id="KW-0732">Signal</keyword>
<keyword evidence="2" id="KW-1133">Transmembrane helix</keyword>
<dbReference type="EMBL" id="JANPWZ010000014">
    <property type="protein sequence ID" value="KAJ3580318.1"/>
    <property type="molecule type" value="Genomic_DNA"/>
</dbReference>
<comment type="caution">
    <text evidence="4">The sequence shown here is derived from an EMBL/GenBank/DDBJ whole genome shotgun (WGS) entry which is preliminary data.</text>
</comment>
<feature type="transmembrane region" description="Helical" evidence="2">
    <location>
        <begin position="63"/>
        <end position="85"/>
    </location>
</feature>
<dbReference type="Proteomes" id="UP001148614">
    <property type="component" value="Unassembled WGS sequence"/>
</dbReference>
<reference evidence="4" key="1">
    <citation type="submission" date="2022-07" db="EMBL/GenBank/DDBJ databases">
        <title>Genome Sequence of Xylaria arbuscula.</title>
        <authorList>
            <person name="Buettner E."/>
        </authorList>
    </citation>
    <scope>NUCLEOTIDE SEQUENCE</scope>
    <source>
        <strain evidence="4">VT107</strain>
    </source>
</reference>
<keyword evidence="2" id="KW-0812">Transmembrane</keyword>
<dbReference type="VEuPathDB" id="FungiDB:F4678DRAFT_475006"/>
<keyword evidence="5" id="KW-1185">Reference proteome</keyword>